<dbReference type="EMBL" id="LUTQ01000094">
    <property type="protein sequence ID" value="OSN04469.1"/>
    <property type="molecule type" value="Genomic_DNA"/>
</dbReference>
<dbReference type="SUPFAM" id="SSF54427">
    <property type="entry name" value="NTF2-like"/>
    <property type="match status" value="1"/>
</dbReference>
<reference evidence="6 7" key="1">
    <citation type="submission" date="2016-02" db="EMBL/GenBank/DDBJ databases">
        <title>Species-wide whole genome sequencing reveals diversity, host range in Lonsdalea quercina.</title>
        <authorList>
            <person name="Li Y."/>
        </authorList>
    </citation>
    <scope>NUCLEOTIDE SEQUENCE [LARGE SCALE GENOMIC DNA]</scope>
    <source>
        <strain evidence="5 6">LMG 26264</strain>
        <strain evidence="4 7">LMG 26265</strain>
    </source>
</reference>
<dbReference type="InterPro" id="IPR004027">
    <property type="entry name" value="SEC_C_motif"/>
</dbReference>
<proteinExistence type="inferred from homology"/>
<evidence type="ECO:0000313" key="6">
    <source>
        <dbReference type="Proteomes" id="UP000194020"/>
    </source>
</evidence>
<dbReference type="InterPro" id="IPR048469">
    <property type="entry name" value="YchJ-like_M"/>
</dbReference>
<dbReference type="RefSeq" id="WP_094102281.1">
    <property type="nucleotide sequence ID" value="NZ_LUTP01000011.1"/>
</dbReference>
<dbReference type="AlphaFoldDB" id="A0A1X3RXL7"/>
<organism evidence="5 6">
    <name type="scientific">Lonsdalea iberica</name>
    <dbReference type="NCBI Taxonomy" id="1082703"/>
    <lineage>
        <taxon>Bacteria</taxon>
        <taxon>Pseudomonadati</taxon>
        <taxon>Pseudomonadota</taxon>
        <taxon>Gammaproteobacteria</taxon>
        <taxon>Enterobacterales</taxon>
        <taxon>Pectobacteriaceae</taxon>
        <taxon>Lonsdalea</taxon>
    </lineage>
</organism>
<feature type="domain" description="YchJ-like middle NTF2-like" evidence="3">
    <location>
        <begin position="29"/>
        <end position="130"/>
    </location>
</feature>
<name>A0A1X3RXL7_9GAMM</name>
<dbReference type="NCBIfam" id="NF002449">
    <property type="entry name" value="PRK01617.1"/>
    <property type="match status" value="1"/>
</dbReference>
<dbReference type="InterPro" id="IPR023006">
    <property type="entry name" value="YchJ-like"/>
</dbReference>
<dbReference type="OrthoDB" id="21421at2"/>
<comment type="caution">
    <text evidence="5">The sequence shown here is derived from an EMBL/GenBank/DDBJ whole genome shotgun (WGS) entry which is preliminary data.</text>
</comment>
<dbReference type="PANTHER" id="PTHR33747">
    <property type="entry name" value="UPF0225 PROTEIN SCO1677"/>
    <property type="match status" value="1"/>
</dbReference>
<dbReference type="PANTHER" id="PTHR33747:SF1">
    <property type="entry name" value="ADENYLATE CYCLASE-ASSOCIATED CAP C-TERMINAL DOMAIN-CONTAINING PROTEIN"/>
    <property type="match status" value="1"/>
</dbReference>
<evidence type="ECO:0000259" key="3">
    <source>
        <dbReference type="Pfam" id="PF17775"/>
    </source>
</evidence>
<evidence type="ECO:0000313" key="5">
    <source>
        <dbReference type="EMBL" id="OSN06865.1"/>
    </source>
</evidence>
<dbReference type="Pfam" id="PF02810">
    <property type="entry name" value="SEC-C"/>
    <property type="match status" value="1"/>
</dbReference>
<gene>
    <name evidence="5" type="ORF">AU511_06340</name>
    <name evidence="4" type="ORF">AU512_16295</name>
</gene>
<accession>A0A1X3RXL7</accession>
<evidence type="ECO:0000256" key="1">
    <source>
        <dbReference type="ARBA" id="ARBA00010839"/>
    </source>
</evidence>
<evidence type="ECO:0000313" key="7">
    <source>
        <dbReference type="Proteomes" id="UP000194040"/>
    </source>
</evidence>
<evidence type="ECO:0000256" key="2">
    <source>
        <dbReference type="HAMAP-Rule" id="MF_00612"/>
    </source>
</evidence>
<dbReference type="HAMAP" id="MF_00612">
    <property type="entry name" value="UPF0225"/>
    <property type="match status" value="1"/>
</dbReference>
<dbReference type="Proteomes" id="UP000194040">
    <property type="component" value="Unassembled WGS sequence"/>
</dbReference>
<dbReference type="InterPro" id="IPR032710">
    <property type="entry name" value="NTF2-like_dom_sf"/>
</dbReference>
<dbReference type="Pfam" id="PF17775">
    <property type="entry name" value="YchJ_M-like"/>
    <property type="match status" value="1"/>
</dbReference>
<dbReference type="Proteomes" id="UP000194020">
    <property type="component" value="Unassembled WGS sequence"/>
</dbReference>
<protein>
    <recommendedName>
        <fullName evidence="2">UPF0225 protein AU511_06340</fullName>
    </recommendedName>
</protein>
<dbReference type="Gene3D" id="3.10.450.50">
    <property type="match status" value="1"/>
</dbReference>
<keyword evidence="7" id="KW-1185">Reference proteome</keyword>
<dbReference type="SUPFAM" id="SSF103642">
    <property type="entry name" value="Sec-C motif"/>
    <property type="match status" value="1"/>
</dbReference>
<comment type="similarity">
    <text evidence="1 2">Belongs to the UPF0225 family.</text>
</comment>
<evidence type="ECO:0000313" key="4">
    <source>
        <dbReference type="EMBL" id="OSN04469.1"/>
    </source>
</evidence>
<sequence>MSECCFCGNQQPFSRCCEPYIQGVRAAPSPESLMRSRYSAYVRQDIDYLIATWHPTCQAENFRADIASTCSNTEWRGLNVLTQSAGEVADEGFVEFAARYADKNTPQRNVLMRERSRFLRHHDRWYYVDGVHLSTGRNEACPCGSGKKYKKCCGQ</sequence>
<dbReference type="EMBL" id="LUTP01000011">
    <property type="protein sequence ID" value="OSN06865.1"/>
    <property type="molecule type" value="Genomic_DNA"/>
</dbReference>